<dbReference type="AlphaFoldDB" id="A0A438N4F1"/>
<feature type="active site" description="Acyl-ester intermediate" evidence="5">
    <location>
        <position position="231"/>
    </location>
</feature>
<evidence type="ECO:0000313" key="8">
    <source>
        <dbReference type="Proteomes" id="UP000288859"/>
    </source>
</evidence>
<feature type="domain" description="Amidase" evidence="6">
    <location>
        <begin position="76"/>
        <end position="521"/>
    </location>
</feature>
<dbReference type="PANTHER" id="PTHR46072">
    <property type="entry name" value="AMIDASE-RELATED-RELATED"/>
    <property type="match status" value="1"/>
</dbReference>
<dbReference type="Pfam" id="PF01425">
    <property type="entry name" value="Amidase"/>
    <property type="match status" value="1"/>
</dbReference>
<gene>
    <name evidence="7" type="ORF">B0A52_05213</name>
</gene>
<name>A0A438N4F1_EXOME</name>
<evidence type="ECO:0000256" key="5">
    <source>
        <dbReference type="PIRSR" id="PIRSR001221-1"/>
    </source>
</evidence>
<comment type="caution">
    <text evidence="7">The sequence shown here is derived from an EMBL/GenBank/DDBJ whole genome shotgun (WGS) entry which is preliminary data.</text>
</comment>
<accession>A0A438N4F1</accession>
<dbReference type="PROSITE" id="PS00571">
    <property type="entry name" value="AMIDASES"/>
    <property type="match status" value="1"/>
</dbReference>
<dbReference type="InterPro" id="IPR020556">
    <property type="entry name" value="Amidase_CS"/>
</dbReference>
<dbReference type="PIRSF" id="PIRSF001221">
    <property type="entry name" value="Amidase_fungi"/>
    <property type="match status" value="1"/>
</dbReference>
<comment type="catalytic activity">
    <reaction evidence="1">
        <text>a monocarboxylic acid amide + H2O = a monocarboxylate + NH4(+)</text>
        <dbReference type="Rhea" id="RHEA:12020"/>
        <dbReference type="ChEBI" id="CHEBI:15377"/>
        <dbReference type="ChEBI" id="CHEBI:28938"/>
        <dbReference type="ChEBI" id="CHEBI:35757"/>
        <dbReference type="ChEBI" id="CHEBI:83628"/>
        <dbReference type="EC" id="3.5.1.4"/>
    </reaction>
</comment>
<evidence type="ECO:0000256" key="2">
    <source>
        <dbReference type="ARBA" id="ARBA00009199"/>
    </source>
</evidence>
<dbReference type="Proteomes" id="UP000288859">
    <property type="component" value="Unassembled WGS sequence"/>
</dbReference>
<dbReference type="Gene3D" id="3.90.1300.10">
    <property type="entry name" value="Amidase signature (AS) domain"/>
    <property type="match status" value="1"/>
</dbReference>
<protein>
    <recommendedName>
        <fullName evidence="3">amidase</fullName>
        <ecNumber evidence="3">3.5.1.4</ecNumber>
    </recommendedName>
</protein>
<dbReference type="GO" id="GO:0004040">
    <property type="term" value="F:amidase activity"/>
    <property type="evidence" value="ECO:0007669"/>
    <property type="project" value="UniProtKB-EC"/>
</dbReference>
<evidence type="ECO:0000256" key="1">
    <source>
        <dbReference type="ARBA" id="ARBA00001311"/>
    </source>
</evidence>
<dbReference type="PANTHER" id="PTHR46072:SF4">
    <property type="entry name" value="AMIDASE C550.07-RELATED"/>
    <property type="match status" value="1"/>
</dbReference>
<sequence length="540" mass="60707">MAARNWQTVAYEQQAILREALPQQWLLKTAPPESVLNVMDVPYTSGIMTERELHLTEKDATTLIEMLAKREVTSYDLTLAFCKRATIAQQVINCLTQLFVDEALQQAKELDDYLEKNHKVIGPYHGLPFSIKDQINIKGKDSSGGFVSRVGWIAAEDAPTVKLLREAGAVFYCKTNNPQTLMHLESNSNIYGRTVNPFNRSLTCGGSSGGEGALVGFRGAPIGLAADGGGSIRSPAANNGVYGMKTTSGRIPTANSTRPMNGCESFPVVVGPICRSARDFEYFQTVILDREPWKAHPAMVPIRWRQQPTPDKLTIGVFSDDGVCRPHPPVEAAIAKLTARLSKSPDIKVVQWEPYKHDYGYDLIQKLFFEDGGDTMWKAMKESGEPALPLTEWILNRPQSKRRTIEESWALNVERESYRKEYLDYWNQHPEVDVLLCPVGPGVAPKHDTSRYWGYTAIFNCLDWPAIAFPTGLSVSIAEHPIDATYQPRDNEYDQYNWPQYDPEVYREAPISLQLVGKKWDCEIVMAALRKLELELTKYP</sequence>
<evidence type="ECO:0000256" key="4">
    <source>
        <dbReference type="ARBA" id="ARBA00022801"/>
    </source>
</evidence>
<proteinExistence type="inferred from homology"/>
<organism evidence="7 8">
    <name type="scientific">Exophiala mesophila</name>
    <name type="common">Black yeast-like fungus</name>
    <dbReference type="NCBI Taxonomy" id="212818"/>
    <lineage>
        <taxon>Eukaryota</taxon>
        <taxon>Fungi</taxon>
        <taxon>Dikarya</taxon>
        <taxon>Ascomycota</taxon>
        <taxon>Pezizomycotina</taxon>
        <taxon>Eurotiomycetes</taxon>
        <taxon>Chaetothyriomycetidae</taxon>
        <taxon>Chaetothyriales</taxon>
        <taxon>Herpotrichiellaceae</taxon>
        <taxon>Exophiala</taxon>
    </lineage>
</organism>
<dbReference type="OrthoDB" id="6428749at2759"/>
<dbReference type="SUPFAM" id="SSF75304">
    <property type="entry name" value="Amidase signature (AS) enzymes"/>
    <property type="match status" value="1"/>
</dbReference>
<dbReference type="VEuPathDB" id="FungiDB:PV10_02344"/>
<dbReference type="EC" id="3.5.1.4" evidence="3"/>
<feature type="active site" description="Charge relay system" evidence="5">
    <location>
        <position position="207"/>
    </location>
</feature>
<reference evidence="7 8" key="1">
    <citation type="submission" date="2017-03" db="EMBL/GenBank/DDBJ databases">
        <title>Genomes of endolithic fungi from Antarctica.</title>
        <authorList>
            <person name="Coleine C."/>
            <person name="Masonjones S."/>
            <person name="Stajich J.E."/>
        </authorList>
    </citation>
    <scope>NUCLEOTIDE SEQUENCE [LARGE SCALE GENOMIC DNA]</scope>
    <source>
        <strain evidence="7 8">CCFEE 6314</strain>
    </source>
</reference>
<evidence type="ECO:0000313" key="7">
    <source>
        <dbReference type="EMBL" id="RVX70562.1"/>
    </source>
</evidence>
<dbReference type="EMBL" id="NAJM01000022">
    <property type="protein sequence ID" value="RVX70562.1"/>
    <property type="molecule type" value="Genomic_DNA"/>
</dbReference>
<evidence type="ECO:0000256" key="3">
    <source>
        <dbReference type="ARBA" id="ARBA00012922"/>
    </source>
</evidence>
<dbReference type="InterPro" id="IPR023631">
    <property type="entry name" value="Amidase_dom"/>
</dbReference>
<dbReference type="InterPro" id="IPR036928">
    <property type="entry name" value="AS_sf"/>
</dbReference>
<evidence type="ECO:0000259" key="6">
    <source>
        <dbReference type="Pfam" id="PF01425"/>
    </source>
</evidence>
<feature type="active site" description="Charge relay system" evidence="5">
    <location>
        <position position="132"/>
    </location>
</feature>
<keyword evidence="4" id="KW-0378">Hydrolase</keyword>
<comment type="similarity">
    <text evidence="2">Belongs to the amidase family.</text>
</comment>